<dbReference type="AlphaFoldDB" id="R7ZYV3"/>
<evidence type="ECO:0000313" key="2">
    <source>
        <dbReference type="Proteomes" id="UP000013909"/>
    </source>
</evidence>
<accession>R7ZYV3</accession>
<protein>
    <submittedName>
        <fullName evidence="1">Uncharacterized protein</fullName>
    </submittedName>
</protein>
<gene>
    <name evidence="1" type="ORF">ADIS_0239</name>
</gene>
<reference evidence="1 2" key="1">
    <citation type="submission" date="2013-02" db="EMBL/GenBank/DDBJ databases">
        <title>A novel strain isolated from Lonar lake, Maharashtra, India.</title>
        <authorList>
            <person name="Singh A."/>
        </authorList>
    </citation>
    <scope>NUCLEOTIDE SEQUENCE [LARGE SCALE GENOMIC DNA]</scope>
    <source>
        <strain evidence="1 2">AK24</strain>
    </source>
</reference>
<dbReference type="Proteomes" id="UP000013909">
    <property type="component" value="Unassembled WGS sequence"/>
</dbReference>
<evidence type="ECO:0000313" key="1">
    <source>
        <dbReference type="EMBL" id="EON79234.1"/>
    </source>
</evidence>
<dbReference type="EMBL" id="AQHR01000010">
    <property type="protein sequence ID" value="EON79234.1"/>
    <property type="molecule type" value="Genomic_DNA"/>
</dbReference>
<sequence length="49" mass="5707">MEKDFPNPVCEKLGKKGENFSAMHRLIRMFQAWVWGSDHSVVALQPYIN</sequence>
<proteinExistence type="predicted"/>
<organism evidence="1 2">
    <name type="scientific">Lunatimonas lonarensis</name>
    <dbReference type="NCBI Taxonomy" id="1232681"/>
    <lineage>
        <taxon>Bacteria</taxon>
        <taxon>Pseudomonadati</taxon>
        <taxon>Bacteroidota</taxon>
        <taxon>Cytophagia</taxon>
        <taxon>Cytophagales</taxon>
        <taxon>Cyclobacteriaceae</taxon>
    </lineage>
</organism>
<comment type="caution">
    <text evidence="1">The sequence shown here is derived from an EMBL/GenBank/DDBJ whole genome shotgun (WGS) entry which is preliminary data.</text>
</comment>
<keyword evidence="2" id="KW-1185">Reference proteome</keyword>
<name>R7ZYV3_9BACT</name>